<feature type="modified residue" description="Pyruvic acid (Ser); by autocatalysis" evidence="12">
    <location>
        <position position="247"/>
    </location>
</feature>
<feature type="active site" description="Charge relay system; for autoendoproteolytic cleavage activity" evidence="12">
    <location>
        <position position="247"/>
    </location>
</feature>
<dbReference type="InterPro" id="IPR003817">
    <property type="entry name" value="PS_Dcarbxylase"/>
</dbReference>
<reference evidence="13 14" key="1">
    <citation type="submission" date="2020-07" db="EMBL/GenBank/DDBJ databases">
        <title>Genomic Encyclopedia of Type Strains, Phase IV (KMG-V): Genome sequencing to study the core and pangenomes of soil and plant-associated prokaryotes.</title>
        <authorList>
            <person name="Whitman W."/>
        </authorList>
    </citation>
    <scope>NUCLEOTIDE SEQUENCE [LARGE SCALE GENOMIC DNA]</scope>
    <source>
        <strain evidence="13 14">RH2WT43</strain>
    </source>
</reference>
<keyword evidence="6 12" id="KW-0472">Membrane</keyword>
<sequence>MRAVVALQYVLPHRFLSRLVMWGTRWTFAPWKDFLIRRIVRSYRVDLDEAAQPDPSAYAHFNAFFTRALKPGARPQAQAADAVLCPADGRISQAGAIRSGRVFQAKGQDFSVAELLGDDAAAAPYADGRFATVYLSPRDYHRVHMPLAGELLETVHVPGRLFSVAPFAVAAVPRLFARNERLVCHFRGASGPFAVVLVGAMLVSGIETVWGGVDVPPYASRITRRDWRGRGIRLARGAEMGRFNMGSTAIVLLPAAATLDPALSPEQAVRVGEAIGSLSGANLLPAAG</sequence>
<evidence type="ECO:0000256" key="8">
    <source>
        <dbReference type="ARBA" id="ARBA00023209"/>
    </source>
</evidence>
<comment type="caution">
    <text evidence="13">The sequence shown here is derived from an EMBL/GenBank/DDBJ whole genome shotgun (WGS) entry which is preliminary data.</text>
</comment>
<evidence type="ECO:0000256" key="12">
    <source>
        <dbReference type="HAMAP-Rule" id="MF_00662"/>
    </source>
</evidence>
<comment type="catalytic activity">
    <reaction evidence="12">
        <text>a 1,2-diacyl-sn-glycero-3-phospho-L-serine + H(+) = a 1,2-diacyl-sn-glycero-3-phosphoethanolamine + CO2</text>
        <dbReference type="Rhea" id="RHEA:20828"/>
        <dbReference type="ChEBI" id="CHEBI:15378"/>
        <dbReference type="ChEBI" id="CHEBI:16526"/>
        <dbReference type="ChEBI" id="CHEBI:57262"/>
        <dbReference type="ChEBI" id="CHEBI:64612"/>
        <dbReference type="EC" id="4.1.1.65"/>
    </reaction>
</comment>
<keyword evidence="7 12" id="KW-0865">Zymogen</keyword>
<gene>
    <name evidence="12" type="primary">psd</name>
    <name evidence="13" type="ORF">FHW12_001212</name>
</gene>
<dbReference type="PANTHER" id="PTHR10067:SF6">
    <property type="entry name" value="PHOSPHATIDYLSERINE DECARBOXYLASE PROENZYME, MITOCHONDRIAL"/>
    <property type="match status" value="1"/>
</dbReference>
<keyword evidence="14" id="KW-1185">Reference proteome</keyword>
<dbReference type="Proteomes" id="UP000550401">
    <property type="component" value="Unassembled WGS sequence"/>
</dbReference>
<evidence type="ECO:0000256" key="7">
    <source>
        <dbReference type="ARBA" id="ARBA00023145"/>
    </source>
</evidence>
<evidence type="ECO:0000256" key="6">
    <source>
        <dbReference type="ARBA" id="ARBA00023136"/>
    </source>
</evidence>
<evidence type="ECO:0000256" key="9">
    <source>
        <dbReference type="ARBA" id="ARBA00023239"/>
    </source>
</evidence>
<evidence type="ECO:0000256" key="11">
    <source>
        <dbReference type="ARBA" id="ARBA00023317"/>
    </source>
</evidence>
<keyword evidence="9 12" id="KW-0456">Lyase</keyword>
<feature type="active site" description="Schiff-base intermediate with substrate; via pyruvic acid; for decarboxylase activity" evidence="12">
    <location>
        <position position="247"/>
    </location>
</feature>
<dbReference type="EC" id="4.1.1.65" evidence="12"/>
<comment type="subunit">
    <text evidence="12">Heterodimer of a large membrane-associated beta subunit and a small pyruvoyl-containing alpha subunit.</text>
</comment>
<keyword evidence="3 12" id="KW-0444">Lipid biosynthesis</keyword>
<keyword evidence="11 12" id="KW-0670">Pyruvate</keyword>
<dbReference type="GO" id="GO:0005886">
    <property type="term" value="C:plasma membrane"/>
    <property type="evidence" value="ECO:0007669"/>
    <property type="project" value="UniProtKB-SubCell"/>
</dbReference>
<accession>A0A839F494</accession>
<feature type="chain" id="PRO_5033189279" description="Phosphatidylserine decarboxylase beta chain" evidence="12">
    <location>
        <begin position="1"/>
        <end position="246"/>
    </location>
</feature>
<feature type="chain" id="PRO_5033189278" description="Phosphatidylserine decarboxylase alpha chain" evidence="12">
    <location>
        <begin position="247"/>
        <end position="288"/>
    </location>
</feature>
<keyword evidence="4 12" id="KW-0210">Decarboxylase</keyword>
<dbReference type="PANTHER" id="PTHR10067">
    <property type="entry name" value="PHOSPHATIDYLSERINE DECARBOXYLASE"/>
    <property type="match status" value="1"/>
</dbReference>
<protein>
    <recommendedName>
        <fullName evidence="12">Phosphatidylserine decarboxylase proenzyme</fullName>
        <ecNumber evidence="12">4.1.1.65</ecNumber>
    </recommendedName>
    <component>
        <recommendedName>
            <fullName evidence="12">Phosphatidylserine decarboxylase alpha chain</fullName>
        </recommendedName>
    </component>
    <component>
        <recommendedName>
            <fullName evidence="12">Phosphatidylserine decarboxylase beta chain</fullName>
        </recommendedName>
    </component>
</protein>
<comment type="PTM">
    <text evidence="12">Is synthesized initially as an inactive proenzyme. Formation of the active enzyme involves a self-maturation process in which the active site pyruvoyl group is generated from an internal serine residue via an autocatalytic post-translational modification. Two non-identical subunits are generated from the proenzyme in this reaction, and the pyruvate is formed at the N-terminus of the alpha chain, which is derived from the carboxyl end of the proenzyme. The autoendoproteolytic cleavage occurs by a canonical serine protease mechanism, in which the side chain hydroxyl group of the serine supplies its oxygen atom to form the C-terminus of the beta chain, while the remainder of the serine residue undergoes an oxidative deamination to produce ammonia and the pyruvoyl prosthetic group on the alpha chain. During this reaction, the Ser that is part of the protease active site of the proenzyme becomes the pyruvoyl prosthetic group, which constitutes an essential element of the active site of the mature decarboxylase.</text>
</comment>
<keyword evidence="10 12" id="KW-1208">Phospholipid metabolism</keyword>
<comment type="pathway">
    <text evidence="1">Lipid metabolism.</text>
</comment>
<dbReference type="Pfam" id="PF02666">
    <property type="entry name" value="PS_Dcarbxylase"/>
    <property type="match status" value="1"/>
</dbReference>
<dbReference type="InterPro" id="IPR033178">
    <property type="entry name" value="PSD_type1_pro"/>
</dbReference>
<comment type="similarity">
    <text evidence="12">Belongs to the phosphatidylserine decarboxylase family. PSD-B subfamily. Prokaryotic type I sub-subfamily.</text>
</comment>
<keyword evidence="5 12" id="KW-0443">Lipid metabolism</keyword>
<evidence type="ECO:0000256" key="4">
    <source>
        <dbReference type="ARBA" id="ARBA00022793"/>
    </source>
</evidence>
<comment type="function">
    <text evidence="12">Catalyzes the formation of phosphatidylethanolamine (PtdEtn) from phosphatidylserine (PtdSer).</text>
</comment>
<dbReference type="NCBIfam" id="TIGR00163">
    <property type="entry name" value="PS_decarb"/>
    <property type="match status" value="1"/>
</dbReference>
<dbReference type="HAMAP" id="MF_00662">
    <property type="entry name" value="PS_decarb_PSD_B_type1"/>
    <property type="match status" value="1"/>
</dbReference>
<dbReference type="GO" id="GO:0006646">
    <property type="term" value="P:phosphatidylethanolamine biosynthetic process"/>
    <property type="evidence" value="ECO:0007669"/>
    <property type="project" value="UniProtKB-UniRule"/>
</dbReference>
<proteinExistence type="inferred from homology"/>
<feature type="site" description="Cleavage (non-hydrolytic); by autocatalysis" evidence="12">
    <location>
        <begin position="246"/>
        <end position="247"/>
    </location>
</feature>
<evidence type="ECO:0000313" key="13">
    <source>
        <dbReference type="EMBL" id="MBA8887021.1"/>
    </source>
</evidence>
<evidence type="ECO:0000256" key="1">
    <source>
        <dbReference type="ARBA" id="ARBA00005189"/>
    </source>
</evidence>
<dbReference type="InterPro" id="IPR033177">
    <property type="entry name" value="PSD-B"/>
</dbReference>
<dbReference type="RefSeq" id="WP_182530047.1">
    <property type="nucleotide sequence ID" value="NZ_JACGXL010000001.1"/>
</dbReference>
<dbReference type="GO" id="GO:0004609">
    <property type="term" value="F:phosphatidylserine decarboxylase activity"/>
    <property type="evidence" value="ECO:0007669"/>
    <property type="project" value="UniProtKB-UniRule"/>
</dbReference>
<evidence type="ECO:0000256" key="10">
    <source>
        <dbReference type="ARBA" id="ARBA00023264"/>
    </source>
</evidence>
<evidence type="ECO:0000256" key="5">
    <source>
        <dbReference type="ARBA" id="ARBA00023098"/>
    </source>
</evidence>
<comment type="cofactor">
    <cofactor evidence="12">
        <name>pyruvate</name>
        <dbReference type="ChEBI" id="CHEBI:15361"/>
    </cofactor>
    <text evidence="12">Binds 1 pyruvoyl group covalently per subunit.</text>
</comment>
<keyword evidence="2 12" id="KW-1003">Cell membrane</keyword>
<dbReference type="UniPathway" id="UPA00558">
    <property type="reaction ID" value="UER00616"/>
</dbReference>
<name>A0A839F494_9GAMM</name>
<feature type="active site" description="Charge relay system; for autoendoproteolytic cleavage activity" evidence="12">
    <location>
        <position position="88"/>
    </location>
</feature>
<keyword evidence="8 12" id="KW-0594">Phospholipid biosynthesis</keyword>
<organism evidence="13 14">
    <name type="scientific">Dokdonella fugitiva</name>
    <dbReference type="NCBI Taxonomy" id="328517"/>
    <lineage>
        <taxon>Bacteria</taxon>
        <taxon>Pseudomonadati</taxon>
        <taxon>Pseudomonadota</taxon>
        <taxon>Gammaproteobacteria</taxon>
        <taxon>Lysobacterales</taxon>
        <taxon>Rhodanobacteraceae</taxon>
        <taxon>Dokdonella</taxon>
    </lineage>
</organism>
<feature type="active site" description="Charge relay system; for autoendoproteolytic cleavage activity" evidence="12">
    <location>
        <position position="144"/>
    </location>
</feature>
<evidence type="ECO:0000256" key="3">
    <source>
        <dbReference type="ARBA" id="ARBA00022516"/>
    </source>
</evidence>
<evidence type="ECO:0000256" key="2">
    <source>
        <dbReference type="ARBA" id="ARBA00022475"/>
    </source>
</evidence>
<dbReference type="AlphaFoldDB" id="A0A839F494"/>
<comment type="pathway">
    <text evidence="12">Phospholipid metabolism; phosphatidylethanolamine biosynthesis; phosphatidylethanolamine from CDP-diacylglycerol: step 2/2.</text>
</comment>
<comment type="subcellular location">
    <subcellularLocation>
        <location evidence="12">Cell membrane</location>
        <topology evidence="12">Peripheral membrane protein</topology>
    </subcellularLocation>
</comment>
<evidence type="ECO:0000313" key="14">
    <source>
        <dbReference type="Proteomes" id="UP000550401"/>
    </source>
</evidence>
<dbReference type="EMBL" id="JACGXL010000001">
    <property type="protein sequence ID" value="MBA8887021.1"/>
    <property type="molecule type" value="Genomic_DNA"/>
</dbReference>